<dbReference type="InterPro" id="IPR016047">
    <property type="entry name" value="M23ase_b-sheet_dom"/>
</dbReference>
<evidence type="ECO:0000313" key="5">
    <source>
        <dbReference type="EMBL" id="MFC3529856.1"/>
    </source>
</evidence>
<dbReference type="PANTHER" id="PTHR21666:SF289">
    <property type="entry name" value="L-ALA--D-GLU ENDOPEPTIDASE"/>
    <property type="match status" value="1"/>
</dbReference>
<evidence type="ECO:0000259" key="4">
    <source>
        <dbReference type="Pfam" id="PF01551"/>
    </source>
</evidence>
<dbReference type="EMBL" id="JBHRXJ010000015">
    <property type="protein sequence ID" value="MFC3529856.1"/>
    <property type="molecule type" value="Genomic_DNA"/>
</dbReference>
<keyword evidence="1" id="KW-0732">Signal</keyword>
<evidence type="ECO:0000313" key="6">
    <source>
        <dbReference type="Proteomes" id="UP001595721"/>
    </source>
</evidence>
<reference evidence="6" key="1">
    <citation type="journal article" date="2019" name="Int. J. Syst. Evol. Microbiol.">
        <title>The Global Catalogue of Microorganisms (GCM) 10K type strain sequencing project: providing services to taxonomists for standard genome sequencing and annotation.</title>
        <authorList>
            <consortium name="The Broad Institute Genomics Platform"/>
            <consortium name="The Broad Institute Genome Sequencing Center for Infectious Disease"/>
            <person name="Wu L."/>
            <person name="Ma J."/>
        </authorList>
    </citation>
    <scope>NUCLEOTIDE SEQUENCE [LARGE SCALE GENOMIC DNA]</scope>
    <source>
        <strain evidence="6">KCTC 42899</strain>
    </source>
</reference>
<accession>A0ABV7R666</accession>
<keyword evidence="3" id="KW-0812">Transmembrane</keyword>
<keyword evidence="6" id="KW-1185">Reference proteome</keyword>
<dbReference type="Pfam" id="PF01551">
    <property type="entry name" value="Peptidase_M23"/>
    <property type="match status" value="1"/>
</dbReference>
<feature type="transmembrane region" description="Helical" evidence="3">
    <location>
        <begin position="24"/>
        <end position="43"/>
    </location>
</feature>
<comment type="caution">
    <text evidence="5">The sequence shown here is derived from an EMBL/GenBank/DDBJ whole genome shotgun (WGS) entry which is preliminary data.</text>
</comment>
<dbReference type="InterPro" id="IPR050570">
    <property type="entry name" value="Cell_wall_metabolism_enzyme"/>
</dbReference>
<feature type="domain" description="M23ase beta-sheet core" evidence="4">
    <location>
        <begin position="449"/>
        <end position="535"/>
    </location>
</feature>
<dbReference type="PANTHER" id="PTHR21666">
    <property type="entry name" value="PEPTIDASE-RELATED"/>
    <property type="match status" value="1"/>
</dbReference>
<dbReference type="InterPro" id="IPR023346">
    <property type="entry name" value="Lysozyme-like_dom_sf"/>
</dbReference>
<dbReference type="SUPFAM" id="SSF53955">
    <property type="entry name" value="Lysozyme-like"/>
    <property type="match status" value="1"/>
</dbReference>
<evidence type="ECO:0000256" key="2">
    <source>
        <dbReference type="SAM" id="MobiDB-lite"/>
    </source>
</evidence>
<evidence type="ECO:0000256" key="1">
    <source>
        <dbReference type="ARBA" id="ARBA00022729"/>
    </source>
</evidence>
<proteinExistence type="predicted"/>
<dbReference type="Gene3D" id="1.10.530.10">
    <property type="match status" value="1"/>
</dbReference>
<organism evidence="5 6">
    <name type="scientific">Paracoccus mangrovi</name>
    <dbReference type="NCBI Taxonomy" id="1715645"/>
    <lineage>
        <taxon>Bacteria</taxon>
        <taxon>Pseudomonadati</taxon>
        <taxon>Pseudomonadota</taxon>
        <taxon>Alphaproteobacteria</taxon>
        <taxon>Rhodobacterales</taxon>
        <taxon>Paracoccaceae</taxon>
        <taxon>Paracoccus</taxon>
    </lineage>
</organism>
<keyword evidence="3" id="KW-1133">Transmembrane helix</keyword>
<name>A0ABV7R666_9RHOB</name>
<dbReference type="InterPro" id="IPR011055">
    <property type="entry name" value="Dup_hybrid_motif"/>
</dbReference>
<dbReference type="Gene3D" id="2.70.70.10">
    <property type="entry name" value="Glucose Permease (Domain IIA)"/>
    <property type="match status" value="1"/>
</dbReference>
<dbReference type="SUPFAM" id="SSF51261">
    <property type="entry name" value="Duplicated hybrid motif"/>
    <property type="match status" value="1"/>
</dbReference>
<dbReference type="RefSeq" id="WP_377745960.1">
    <property type="nucleotide sequence ID" value="NZ_JBHRXJ010000015.1"/>
</dbReference>
<gene>
    <name evidence="5" type="ORF">ACFOMH_16905</name>
</gene>
<sequence>MTQVDPRFRQMGKGALRRRRRGRALRGGIGLVAVVLLGVLGWSRLGPGILGRSGDDGGEAMVQVADQFDIAPVVRADTFTDIPGDPLIIPPPDDDGQPREERLIPAPAVFATSNRVATPAVQLAVLDSRLVPQDRQLVAALPSTREEFALFQAERSRDMQQTGLPLSPDPGGDSDGTAPRPASGIAFLRPPATRAPLWRELILETARGAGVEALLAENGFDPDQAQRLAARIGDQMAIEAELPAGSVLALRYRPRGALREVIQLTLYEPRGYVGSLAMSAAGQLVPAADAWADQSLLQGVIGRGPAVAQGQQRLLDVIYSAALRNDVPPEITGAALALMSQVYDLDGYADAEDRLTLIYAAQDAGDPGALLFVGVNGPSGDKRCYVVPATKAGAEGGFECYAPGARVQLRAAGQVALVPPVGGVLSQRFVPPGKDAATATAQGQRGQVVWTAPQGSLVLATAAGQVTRAGDGQVEVTHEDGLVSRYSGLAALAPAVVEGARLARGAALGQVGTPPGRSEPGLAFMLLENGQPVDPIPYFGTGTEVLASDSIESLIGHIIRVESGGNATARNPRSTATGLGQFIESTWLRMMRSYRPDLVASMSSPELLALRLDPGLSRQMVRHLAQENEAYLRARGHSISAGRLYLAHFLGPAGADLALRSDPAQSVQAVMGAGVVGANPFLRGWSIGDLQNWAERKMTGGGAAVPAIAVVPEIPTSPELRAFMAEIDRLRPARQG</sequence>
<dbReference type="Proteomes" id="UP001595721">
    <property type="component" value="Unassembled WGS sequence"/>
</dbReference>
<evidence type="ECO:0000256" key="3">
    <source>
        <dbReference type="SAM" id="Phobius"/>
    </source>
</evidence>
<feature type="region of interest" description="Disordered" evidence="2">
    <location>
        <begin position="156"/>
        <end position="186"/>
    </location>
</feature>
<keyword evidence="3" id="KW-0472">Membrane</keyword>
<protein>
    <submittedName>
        <fullName evidence="5">Peptidoglycan DD-metalloendopeptidase family protein</fullName>
    </submittedName>
</protein>